<dbReference type="AlphaFoldDB" id="A0A5B7HIP0"/>
<reference evidence="1 2" key="1">
    <citation type="submission" date="2019-05" db="EMBL/GenBank/DDBJ databases">
        <title>Another draft genome of Portunus trituberculatus and its Hox gene families provides insights of decapod evolution.</title>
        <authorList>
            <person name="Jeong J.-H."/>
            <person name="Song I."/>
            <person name="Kim S."/>
            <person name="Choi T."/>
            <person name="Kim D."/>
            <person name="Ryu S."/>
            <person name="Kim W."/>
        </authorList>
    </citation>
    <scope>NUCLEOTIDE SEQUENCE [LARGE SCALE GENOMIC DNA]</scope>
    <source>
        <tissue evidence="1">Muscle</tissue>
    </source>
</reference>
<sequence length="91" mass="9520">MRLPCPRHRSPLRAARKRPCCIMCGLPGAPNSTLGILTAETQQHCHVSSCSVEIIESVRTAARKSAVSGAEASIVGRAVTVAAAVARAVTR</sequence>
<dbReference type="Proteomes" id="UP000324222">
    <property type="component" value="Unassembled WGS sequence"/>
</dbReference>
<dbReference type="EMBL" id="VSRR010035228">
    <property type="protein sequence ID" value="MPC72691.1"/>
    <property type="molecule type" value="Genomic_DNA"/>
</dbReference>
<accession>A0A5B7HIP0</accession>
<organism evidence="1 2">
    <name type="scientific">Portunus trituberculatus</name>
    <name type="common">Swimming crab</name>
    <name type="synonym">Neptunus trituberculatus</name>
    <dbReference type="NCBI Taxonomy" id="210409"/>
    <lineage>
        <taxon>Eukaryota</taxon>
        <taxon>Metazoa</taxon>
        <taxon>Ecdysozoa</taxon>
        <taxon>Arthropoda</taxon>
        <taxon>Crustacea</taxon>
        <taxon>Multicrustacea</taxon>
        <taxon>Malacostraca</taxon>
        <taxon>Eumalacostraca</taxon>
        <taxon>Eucarida</taxon>
        <taxon>Decapoda</taxon>
        <taxon>Pleocyemata</taxon>
        <taxon>Brachyura</taxon>
        <taxon>Eubrachyura</taxon>
        <taxon>Portunoidea</taxon>
        <taxon>Portunidae</taxon>
        <taxon>Portuninae</taxon>
        <taxon>Portunus</taxon>
    </lineage>
</organism>
<name>A0A5B7HIP0_PORTR</name>
<evidence type="ECO:0000313" key="2">
    <source>
        <dbReference type="Proteomes" id="UP000324222"/>
    </source>
</evidence>
<protein>
    <submittedName>
        <fullName evidence="1">Uncharacterized protein</fullName>
    </submittedName>
</protein>
<proteinExistence type="predicted"/>
<comment type="caution">
    <text evidence="1">The sequence shown here is derived from an EMBL/GenBank/DDBJ whole genome shotgun (WGS) entry which is preliminary data.</text>
</comment>
<keyword evidence="2" id="KW-1185">Reference proteome</keyword>
<gene>
    <name evidence="1" type="ORF">E2C01_067003</name>
</gene>
<evidence type="ECO:0000313" key="1">
    <source>
        <dbReference type="EMBL" id="MPC72691.1"/>
    </source>
</evidence>